<proteinExistence type="predicted"/>
<keyword evidence="1" id="KW-0812">Transmembrane</keyword>
<sequence>MDTYFFDPVRYNLLYNCSVYTVDDILFLFVVLEILYIPCTLAMYKRLDQSAYKIMFIISLADIPYMIYISGCLGQMFWGIESSSATLLAINRCVEISNPYLGRILFDRRRTWIWLACCLAYGAILGLLNKPILFSSIYMAWFTNPHTDYLPDNIAVYHNYLHVCNNTFVFIFLTALYATFAALIWCKTRKHVSNDVHSANLIKSQRLSFLQCFILSIVHINASGLYIYMQYFSVSTILVNVAMFSWFLAHGIPPIIYLLLNKSIRNDCLRMLTRRKLKDATEIKSVRSSIPHQRILTVTHVTQNIKNP</sequence>
<dbReference type="WBParaSite" id="jg11061">
    <property type="protein sequence ID" value="jg11061"/>
    <property type="gene ID" value="jg11061"/>
</dbReference>
<evidence type="ECO:0000256" key="1">
    <source>
        <dbReference type="SAM" id="Phobius"/>
    </source>
</evidence>
<feature type="transmembrane region" description="Helical" evidence="1">
    <location>
        <begin position="56"/>
        <end position="78"/>
    </location>
</feature>
<feature type="transmembrane region" description="Helical" evidence="1">
    <location>
        <begin position="237"/>
        <end position="260"/>
    </location>
</feature>
<dbReference type="Gene3D" id="1.20.1070.10">
    <property type="entry name" value="Rhodopsin 7-helix transmembrane proteins"/>
    <property type="match status" value="1"/>
</dbReference>
<dbReference type="PANTHER" id="PTHR23021:SF11">
    <property type="entry name" value="SERPENTINE RECEPTOR, CLASS T"/>
    <property type="match status" value="1"/>
</dbReference>
<feature type="transmembrane region" description="Helical" evidence="1">
    <location>
        <begin position="167"/>
        <end position="186"/>
    </location>
</feature>
<dbReference type="AlphaFoldDB" id="A0A915CP17"/>
<dbReference type="Pfam" id="PF10321">
    <property type="entry name" value="7TM_GPCR_Srt"/>
    <property type="match status" value="1"/>
</dbReference>
<feature type="transmembrane region" description="Helical" evidence="1">
    <location>
        <begin position="25"/>
        <end position="44"/>
    </location>
</feature>
<keyword evidence="2" id="KW-1185">Reference proteome</keyword>
<protein>
    <submittedName>
        <fullName evidence="3">Vomeronasal type-1 receptor</fullName>
    </submittedName>
</protein>
<organism evidence="2 3">
    <name type="scientific">Ditylenchus dipsaci</name>
    <dbReference type="NCBI Taxonomy" id="166011"/>
    <lineage>
        <taxon>Eukaryota</taxon>
        <taxon>Metazoa</taxon>
        <taxon>Ecdysozoa</taxon>
        <taxon>Nematoda</taxon>
        <taxon>Chromadorea</taxon>
        <taxon>Rhabditida</taxon>
        <taxon>Tylenchina</taxon>
        <taxon>Tylenchomorpha</taxon>
        <taxon>Sphaerularioidea</taxon>
        <taxon>Anguinidae</taxon>
        <taxon>Anguininae</taxon>
        <taxon>Ditylenchus</taxon>
    </lineage>
</organism>
<keyword evidence="1" id="KW-1133">Transmembrane helix</keyword>
<accession>A0A915CP17</accession>
<dbReference type="InterPro" id="IPR019425">
    <property type="entry name" value="7TM_GPCR_serpentine_rcpt_Srt"/>
</dbReference>
<dbReference type="Proteomes" id="UP000887574">
    <property type="component" value="Unplaced"/>
</dbReference>
<name>A0A915CP17_9BILA</name>
<dbReference type="SUPFAM" id="SSF81321">
    <property type="entry name" value="Family A G protein-coupled receptor-like"/>
    <property type="match status" value="1"/>
</dbReference>
<reference evidence="3" key="1">
    <citation type="submission" date="2022-11" db="UniProtKB">
        <authorList>
            <consortium name="WormBaseParasite"/>
        </authorList>
    </citation>
    <scope>IDENTIFICATION</scope>
</reference>
<evidence type="ECO:0000313" key="2">
    <source>
        <dbReference type="Proteomes" id="UP000887574"/>
    </source>
</evidence>
<evidence type="ECO:0000313" key="3">
    <source>
        <dbReference type="WBParaSite" id="jg11061"/>
    </source>
</evidence>
<feature type="transmembrane region" description="Helical" evidence="1">
    <location>
        <begin position="207"/>
        <end position="231"/>
    </location>
</feature>
<keyword evidence="1" id="KW-0472">Membrane</keyword>
<feature type="transmembrane region" description="Helical" evidence="1">
    <location>
        <begin position="113"/>
        <end position="141"/>
    </location>
</feature>
<dbReference type="PANTHER" id="PTHR23021">
    <property type="entry name" value="SERPENTINE RECEPTOR, CLASS T"/>
    <property type="match status" value="1"/>
</dbReference>